<reference evidence="2" key="1">
    <citation type="submission" date="2018-05" db="EMBL/GenBank/DDBJ databases">
        <authorList>
            <person name="Lanie J.A."/>
            <person name="Ng W.-L."/>
            <person name="Kazmierczak K.M."/>
            <person name="Andrzejewski T.M."/>
            <person name="Davidsen T.M."/>
            <person name="Wayne K.J."/>
            <person name="Tettelin H."/>
            <person name="Glass J.I."/>
            <person name="Rusch D."/>
            <person name="Podicherti R."/>
            <person name="Tsui H.-C.T."/>
            <person name="Winkler M.E."/>
        </authorList>
    </citation>
    <scope>NUCLEOTIDE SEQUENCE</scope>
</reference>
<protein>
    <submittedName>
        <fullName evidence="2">Uncharacterized protein</fullName>
    </submittedName>
</protein>
<feature type="transmembrane region" description="Helical" evidence="1">
    <location>
        <begin position="152"/>
        <end position="169"/>
    </location>
</feature>
<feature type="transmembrane region" description="Helical" evidence="1">
    <location>
        <begin position="128"/>
        <end position="146"/>
    </location>
</feature>
<feature type="transmembrane region" description="Helical" evidence="1">
    <location>
        <begin position="21"/>
        <end position="40"/>
    </location>
</feature>
<gene>
    <name evidence="2" type="ORF">METZ01_LOCUS262565</name>
</gene>
<feature type="transmembrane region" description="Helical" evidence="1">
    <location>
        <begin position="219"/>
        <end position="238"/>
    </location>
</feature>
<dbReference type="PANTHER" id="PTHR41710">
    <property type="entry name" value="GLYCOSYL TRANSFERASE, FAMILY 39"/>
    <property type="match status" value="1"/>
</dbReference>
<feature type="transmembrane region" description="Helical" evidence="1">
    <location>
        <begin position="245"/>
        <end position="265"/>
    </location>
</feature>
<sequence length="347" mass="37623">DGILPSEVTIGAAANGLPMNYVVAVGVLSGTIILSVVLGVRWLGGAWFFCAGIFYLVWAALYTTIFTHMSGVFSGSWQGMGYWVAQQDVARGNQPWYYYFVGLPVYELLPAVFGIVGAVYFIKRGDMLGMSLTLWAGVTFLAYTLASEKMPWLLVNISLPLIFLSAKFLGELAESVRWKQALRQGAGGLLFLAPMAALGGLFFLYAYTGNDGALSGQHWSVLSGSALVLVIAAYLVRITSPAKGGAVAALGIAALLLGFGTWSALRASYTFDDSNREILVYAQGGSDLKDTFAVLEEQVFSAPAGDPDTDFTPRRAVEVDYDIWYPFQWYVRDAESGGLLRFTCFKD</sequence>
<feature type="non-terminal residue" evidence="2">
    <location>
        <position position="1"/>
    </location>
</feature>
<feature type="transmembrane region" description="Helical" evidence="1">
    <location>
        <begin position="96"/>
        <end position="121"/>
    </location>
</feature>
<keyword evidence="1" id="KW-0812">Transmembrane</keyword>
<dbReference type="AlphaFoldDB" id="A0A382JG79"/>
<evidence type="ECO:0000313" key="2">
    <source>
        <dbReference type="EMBL" id="SVC09711.1"/>
    </source>
</evidence>
<feature type="transmembrane region" description="Helical" evidence="1">
    <location>
        <begin position="47"/>
        <end position="67"/>
    </location>
</feature>
<proteinExistence type="predicted"/>
<evidence type="ECO:0000256" key="1">
    <source>
        <dbReference type="SAM" id="Phobius"/>
    </source>
</evidence>
<dbReference type="InterPro" id="IPR019962">
    <property type="entry name" value="CHP03663"/>
</dbReference>
<name>A0A382JG79_9ZZZZ</name>
<keyword evidence="1" id="KW-0472">Membrane</keyword>
<accession>A0A382JG79</accession>
<dbReference type="PANTHER" id="PTHR41710:SF2">
    <property type="entry name" value="GLYCOSYL TRANSFERASE FAMILY 39_83 DOMAIN-CONTAINING PROTEIN"/>
    <property type="match status" value="1"/>
</dbReference>
<organism evidence="2">
    <name type="scientific">marine metagenome</name>
    <dbReference type="NCBI Taxonomy" id="408172"/>
    <lineage>
        <taxon>unclassified sequences</taxon>
        <taxon>metagenomes</taxon>
        <taxon>ecological metagenomes</taxon>
    </lineage>
</organism>
<dbReference type="EMBL" id="UINC01073379">
    <property type="protein sequence ID" value="SVC09711.1"/>
    <property type="molecule type" value="Genomic_DNA"/>
</dbReference>
<feature type="transmembrane region" description="Helical" evidence="1">
    <location>
        <begin position="189"/>
        <end position="207"/>
    </location>
</feature>
<keyword evidence="1" id="KW-1133">Transmembrane helix</keyword>
<feature type="non-terminal residue" evidence="2">
    <location>
        <position position="347"/>
    </location>
</feature>